<gene>
    <name evidence="4" type="ORF">YALI1_A06958g</name>
</gene>
<dbReference type="Gene3D" id="2.70.50.30">
    <property type="entry name" value="Coagulation Factor XIII, subunit A, domain 1"/>
    <property type="match status" value="1"/>
</dbReference>
<dbReference type="PANTHER" id="PTHR10980">
    <property type="entry name" value="RHO GDP-DISSOCIATION INHIBITOR"/>
    <property type="match status" value="1"/>
</dbReference>
<dbReference type="InterPro" id="IPR014756">
    <property type="entry name" value="Ig_E-set"/>
</dbReference>
<dbReference type="eggNOG" id="KOG3205">
    <property type="taxonomic scope" value="Eukaryota"/>
</dbReference>
<evidence type="ECO:0000313" key="4">
    <source>
        <dbReference type="EMBL" id="AOW00353.1"/>
    </source>
</evidence>
<accession>A0A1D8N3Y7</accession>
<evidence type="ECO:0000256" key="2">
    <source>
        <dbReference type="ARBA" id="ARBA00009758"/>
    </source>
</evidence>
<dbReference type="VEuPathDB" id="FungiDB:YALI1_A06958g"/>
<reference evidence="4 5" key="1">
    <citation type="journal article" date="2016" name="PLoS ONE">
        <title>Sequence Assembly of Yarrowia lipolytica Strain W29/CLIB89 Shows Transposable Element Diversity.</title>
        <authorList>
            <person name="Magnan C."/>
            <person name="Yu J."/>
            <person name="Chang I."/>
            <person name="Jahn E."/>
            <person name="Kanomata Y."/>
            <person name="Wu J."/>
            <person name="Zeller M."/>
            <person name="Oakes M."/>
            <person name="Baldi P."/>
            <person name="Sandmeyer S."/>
        </authorList>
    </citation>
    <scope>NUCLEOTIDE SEQUENCE [LARGE SCALE GENOMIC DNA]</scope>
    <source>
        <strain evidence="5">CLIB89(W29)</strain>
    </source>
</reference>
<evidence type="ECO:0000256" key="1">
    <source>
        <dbReference type="ARBA" id="ARBA00004496"/>
    </source>
</evidence>
<dbReference type="VEuPathDB" id="FungiDB:YALI0_A07403g"/>
<dbReference type="EMBL" id="CP017553">
    <property type="protein sequence ID" value="AOW00353.1"/>
    <property type="molecule type" value="Genomic_DNA"/>
</dbReference>
<dbReference type="KEGG" id="yli:2906091"/>
<dbReference type="GO" id="GO:0005094">
    <property type="term" value="F:Rho GDP-dissociation inhibitor activity"/>
    <property type="evidence" value="ECO:0007669"/>
    <property type="project" value="InterPro"/>
</dbReference>
<dbReference type="Proteomes" id="UP000182444">
    <property type="component" value="Chromosome 1A"/>
</dbReference>
<dbReference type="InterPro" id="IPR024792">
    <property type="entry name" value="RhoGDI_dom_sf"/>
</dbReference>
<name>A0A1D8N3Y7_YARLL</name>
<dbReference type="InterPro" id="IPR000406">
    <property type="entry name" value="Rho_GDI"/>
</dbReference>
<keyword evidence="3" id="KW-0963">Cytoplasm</keyword>
<evidence type="ECO:0000256" key="3">
    <source>
        <dbReference type="ARBA" id="ARBA00022490"/>
    </source>
</evidence>
<dbReference type="GO" id="GO:0016020">
    <property type="term" value="C:membrane"/>
    <property type="evidence" value="ECO:0007669"/>
    <property type="project" value="TreeGrafter"/>
</dbReference>
<dbReference type="FunFam" id="2.70.50.30:FF:000008">
    <property type="entry name" value="Immunoglobulin E-set"/>
    <property type="match status" value="1"/>
</dbReference>
<sequence>MIPELIHHFLSSLASLEAPCSVLTSIAPYSITLSQSETPCLLNYARANSKMSIYNVAERNLSPAPYSIHITNTMSQQQHLEEEEEEEFVDTYVPGEKKSVAEYVNLDAEDESLRKWKEALGITSNVAGQTVGDPNDKRRVVIMENRTYLGDDEPIVKNLEDPKTIEDLKTGTIKIKEKIKYYSEIKFRVQHEIVTGLVYQQTISRMGVPIETRKQVMGSYPPNTPENPFYVKKFELQEAPSGFLVRGKYLGQSKYIDDDGVVHAEYPFNFEITKK</sequence>
<dbReference type="PANTHER" id="PTHR10980:SF3">
    <property type="entry name" value="LD16419P"/>
    <property type="match status" value="1"/>
</dbReference>
<dbReference type="GeneID" id="2906091"/>
<dbReference type="GO" id="GO:0005829">
    <property type="term" value="C:cytosol"/>
    <property type="evidence" value="ECO:0007669"/>
    <property type="project" value="TreeGrafter"/>
</dbReference>
<dbReference type="GO" id="GO:0007266">
    <property type="term" value="P:Rho protein signal transduction"/>
    <property type="evidence" value="ECO:0007669"/>
    <property type="project" value="InterPro"/>
</dbReference>
<comment type="subcellular location">
    <subcellularLocation>
        <location evidence="1">Cytoplasm</location>
    </subcellularLocation>
</comment>
<evidence type="ECO:0000313" key="5">
    <source>
        <dbReference type="Proteomes" id="UP000182444"/>
    </source>
</evidence>
<dbReference type="SUPFAM" id="SSF81296">
    <property type="entry name" value="E set domains"/>
    <property type="match status" value="1"/>
</dbReference>
<dbReference type="AlphaFoldDB" id="A0A1D8N3Y7"/>
<evidence type="ECO:0008006" key="6">
    <source>
        <dbReference type="Google" id="ProtNLM"/>
    </source>
</evidence>
<dbReference type="Pfam" id="PF02115">
    <property type="entry name" value="Rho_GDI"/>
    <property type="match status" value="1"/>
</dbReference>
<proteinExistence type="inferred from homology"/>
<protein>
    <recommendedName>
        <fullName evidence="6">Rho GDP-dissociation inhibitor</fullName>
    </recommendedName>
</protein>
<dbReference type="RefSeq" id="XP_499839.2">
    <property type="nucleotide sequence ID" value="XM_499839.3"/>
</dbReference>
<organism evidence="4 5">
    <name type="scientific">Yarrowia lipolytica</name>
    <name type="common">Candida lipolytica</name>
    <dbReference type="NCBI Taxonomy" id="4952"/>
    <lineage>
        <taxon>Eukaryota</taxon>
        <taxon>Fungi</taxon>
        <taxon>Dikarya</taxon>
        <taxon>Ascomycota</taxon>
        <taxon>Saccharomycotina</taxon>
        <taxon>Dipodascomycetes</taxon>
        <taxon>Dipodascales</taxon>
        <taxon>Dipodascales incertae sedis</taxon>
        <taxon>Yarrowia</taxon>
    </lineage>
</organism>
<comment type="similarity">
    <text evidence="2">Belongs to the Rho GDI family.</text>
</comment>